<dbReference type="RefSeq" id="WP_377604118.1">
    <property type="nucleotide sequence ID" value="NZ_JBHUME010000009.1"/>
</dbReference>
<reference evidence="6" key="1">
    <citation type="journal article" date="2019" name="Int. J. Syst. Evol. Microbiol.">
        <title>The Global Catalogue of Microorganisms (GCM) 10K type strain sequencing project: providing services to taxonomists for standard genome sequencing and annotation.</title>
        <authorList>
            <consortium name="The Broad Institute Genomics Platform"/>
            <consortium name="The Broad Institute Genome Sequencing Center for Infectious Disease"/>
            <person name="Wu L."/>
            <person name="Ma J."/>
        </authorList>
    </citation>
    <scope>NUCLEOTIDE SEQUENCE [LARGE SCALE GENOMIC DNA]</scope>
    <source>
        <strain evidence="6">KCTC 3950</strain>
    </source>
</reference>
<sequence>MKWYVPAKSSLLISALFCSLFFGAAAVSAHDFIGSDPHVGRVKPNSTIKNAAAVNQQIKPVSRGVHLAAPAVKQLKYRVNTGDTLYRIARKFGVTVDALQAVNRIHNPNQLSVGAQLEVPQKQISAAKTLLAGKQVVAQVITAKLTAYTAGFESTGKRPSHPAYGITSSGAKVKEGRTIAVDPKIIPIGSTVYIEGIGIRRAEDTGSAIKGARIDVFMKDLKKARKFGVKKDVKVYVLSGPQDRASL</sequence>
<feature type="chain" id="PRO_5045458771" evidence="2">
    <location>
        <begin position="25"/>
        <end position="247"/>
    </location>
</feature>
<protein>
    <submittedName>
        <fullName evidence="5">3D domain-containing protein</fullName>
    </submittedName>
</protein>
<organism evidence="5 6">
    <name type="scientific">Paenibacillus gansuensis</name>
    <dbReference type="NCBI Taxonomy" id="306542"/>
    <lineage>
        <taxon>Bacteria</taxon>
        <taxon>Bacillati</taxon>
        <taxon>Bacillota</taxon>
        <taxon>Bacilli</taxon>
        <taxon>Bacillales</taxon>
        <taxon>Paenibacillaceae</taxon>
        <taxon>Paenibacillus</taxon>
    </lineage>
</organism>
<dbReference type="SMART" id="SM00257">
    <property type="entry name" value="LysM"/>
    <property type="match status" value="1"/>
</dbReference>
<dbReference type="SUPFAM" id="SSF50685">
    <property type="entry name" value="Barwin-like endoglucanases"/>
    <property type="match status" value="1"/>
</dbReference>
<dbReference type="PANTHER" id="PTHR39160:SF4">
    <property type="entry name" value="RESUSCITATION-PROMOTING FACTOR RPFB"/>
    <property type="match status" value="1"/>
</dbReference>
<evidence type="ECO:0000256" key="1">
    <source>
        <dbReference type="ARBA" id="ARBA00022729"/>
    </source>
</evidence>
<feature type="signal peptide" evidence="2">
    <location>
        <begin position="1"/>
        <end position="24"/>
    </location>
</feature>
<evidence type="ECO:0000256" key="2">
    <source>
        <dbReference type="SAM" id="SignalP"/>
    </source>
</evidence>
<dbReference type="Gene3D" id="2.40.40.10">
    <property type="entry name" value="RlpA-like domain"/>
    <property type="match status" value="1"/>
</dbReference>
<name>A0ABW5PH19_9BACL</name>
<evidence type="ECO:0000313" key="6">
    <source>
        <dbReference type="Proteomes" id="UP001597541"/>
    </source>
</evidence>
<evidence type="ECO:0000259" key="3">
    <source>
        <dbReference type="PROSITE" id="PS50943"/>
    </source>
</evidence>
<dbReference type="CDD" id="cd14667">
    <property type="entry name" value="3D_containing_proteins"/>
    <property type="match status" value="1"/>
</dbReference>
<dbReference type="PANTHER" id="PTHR39160">
    <property type="entry name" value="CELL WALL-BINDING PROTEIN YOCH"/>
    <property type="match status" value="1"/>
</dbReference>
<dbReference type="Pfam" id="PF06725">
    <property type="entry name" value="3D"/>
    <property type="match status" value="1"/>
</dbReference>
<feature type="domain" description="LysM" evidence="4">
    <location>
        <begin position="75"/>
        <end position="119"/>
    </location>
</feature>
<evidence type="ECO:0000259" key="4">
    <source>
        <dbReference type="PROSITE" id="PS51782"/>
    </source>
</evidence>
<dbReference type="InterPro" id="IPR051933">
    <property type="entry name" value="Resuscitation_pf_RpfB"/>
</dbReference>
<proteinExistence type="predicted"/>
<accession>A0ABW5PH19</accession>
<dbReference type="Proteomes" id="UP001597541">
    <property type="component" value="Unassembled WGS sequence"/>
</dbReference>
<dbReference type="CDD" id="cd00118">
    <property type="entry name" value="LysM"/>
    <property type="match status" value="1"/>
</dbReference>
<dbReference type="InterPro" id="IPR018392">
    <property type="entry name" value="LysM"/>
</dbReference>
<dbReference type="InterPro" id="IPR059180">
    <property type="entry name" value="3D_YorM"/>
</dbReference>
<comment type="caution">
    <text evidence="5">The sequence shown here is derived from an EMBL/GenBank/DDBJ whole genome shotgun (WGS) entry which is preliminary data.</text>
</comment>
<dbReference type="InterPro" id="IPR010611">
    <property type="entry name" value="3D_dom"/>
</dbReference>
<dbReference type="PROSITE" id="PS50943">
    <property type="entry name" value="HTH_CROC1"/>
    <property type="match status" value="1"/>
</dbReference>
<keyword evidence="1 2" id="KW-0732">Signal</keyword>
<dbReference type="InterPro" id="IPR036779">
    <property type="entry name" value="LysM_dom_sf"/>
</dbReference>
<evidence type="ECO:0000313" key="5">
    <source>
        <dbReference type="EMBL" id="MFD2613873.1"/>
    </source>
</evidence>
<dbReference type="PROSITE" id="PS51782">
    <property type="entry name" value="LYSM"/>
    <property type="match status" value="1"/>
</dbReference>
<dbReference type="SUPFAM" id="SSF54106">
    <property type="entry name" value="LysM domain"/>
    <property type="match status" value="1"/>
</dbReference>
<dbReference type="EMBL" id="JBHUME010000009">
    <property type="protein sequence ID" value="MFD2613873.1"/>
    <property type="molecule type" value="Genomic_DNA"/>
</dbReference>
<gene>
    <name evidence="5" type="ORF">ACFSUF_15760</name>
</gene>
<dbReference type="Gene3D" id="3.10.350.10">
    <property type="entry name" value="LysM domain"/>
    <property type="match status" value="1"/>
</dbReference>
<keyword evidence="6" id="KW-1185">Reference proteome</keyword>
<dbReference type="InterPro" id="IPR001387">
    <property type="entry name" value="Cro/C1-type_HTH"/>
</dbReference>
<feature type="domain" description="HTH cro/C1-type" evidence="3">
    <location>
        <begin position="81"/>
        <end position="99"/>
    </location>
</feature>
<dbReference type="InterPro" id="IPR036908">
    <property type="entry name" value="RlpA-like_sf"/>
</dbReference>
<dbReference type="Pfam" id="PF01476">
    <property type="entry name" value="LysM"/>
    <property type="match status" value="1"/>
</dbReference>